<evidence type="ECO:0008006" key="2">
    <source>
        <dbReference type="Google" id="ProtNLM"/>
    </source>
</evidence>
<comment type="caution">
    <text evidence="1">The sequence shown here is derived from an EMBL/GenBank/DDBJ whole genome shotgun (WGS) entry which is preliminary data.</text>
</comment>
<dbReference type="AlphaFoldDB" id="A0A094PPH5"/>
<accession>A0A094PPH5</accession>
<gene>
    <name evidence="1" type="ORF">GM51_20990</name>
</gene>
<name>A0A094PPH5_9ZZZZ</name>
<evidence type="ECO:0000313" key="1">
    <source>
        <dbReference type="EMBL" id="KGA12967.1"/>
    </source>
</evidence>
<reference evidence="1" key="1">
    <citation type="submission" date="2014-06" db="EMBL/GenBank/DDBJ databases">
        <title>Key roles for freshwater Actinobacteria revealed by deep metagenomic sequencing.</title>
        <authorList>
            <person name="Ghai R."/>
            <person name="Mizuno C.M."/>
            <person name="Picazo A."/>
            <person name="Camacho A."/>
            <person name="Rodriguez-Valera F."/>
        </authorList>
    </citation>
    <scope>NUCLEOTIDE SEQUENCE</scope>
</reference>
<proteinExistence type="predicted"/>
<dbReference type="EMBL" id="JNSL01000206">
    <property type="protein sequence ID" value="KGA12967.1"/>
    <property type="molecule type" value="Genomic_DNA"/>
</dbReference>
<sequence>MQNLGRLEWQALRTAHREIVLPWVTPRLERRSRHESHPVDDFLFEYYPISANRLLIWHPGLNQRLQAHPEDTAYFPENSYRFVPGTDGELGAIEIANDWLAKNQSSSLLLRDFLVNTHSRNLRSGCFGLHEWAMVLGSNEIRHEKWPLRLSQTQIQKTIDEVGLRCTHFDAFRFFTPVAAPLNPLQLTRIDQKDVEQPGCLHANMDLYKHAQRYAPIFGSDLVRKAFQLARDIRSVDMQVAPYDLADLGVIPIKVETPEGRDIFVSKQIEFASRAQELRQEMISVIELANEPIKIQG</sequence>
<organism evidence="1">
    <name type="scientific">freshwater metagenome</name>
    <dbReference type="NCBI Taxonomy" id="449393"/>
    <lineage>
        <taxon>unclassified sequences</taxon>
        <taxon>metagenomes</taxon>
        <taxon>ecological metagenomes</taxon>
    </lineage>
</organism>
<protein>
    <recommendedName>
        <fullName evidence="2">3-methyladenine DNA glycosylase</fullName>
    </recommendedName>
</protein>